<protein>
    <recommendedName>
        <fullName evidence="3">CCHC-type domain-containing protein</fullName>
    </recommendedName>
</protein>
<accession>A0AAV8X455</accession>
<dbReference type="PANTHER" id="PTHR33198">
    <property type="entry name" value="ANK_REP_REGION DOMAIN-CONTAINING PROTEIN-RELATED"/>
    <property type="match status" value="1"/>
</dbReference>
<keyword evidence="2" id="KW-1185">Reference proteome</keyword>
<dbReference type="PANTHER" id="PTHR33198:SF19">
    <property type="entry name" value="CCHC-TYPE DOMAIN-CONTAINING PROTEIN"/>
    <property type="match status" value="1"/>
</dbReference>
<comment type="caution">
    <text evidence="1">The sequence shown here is derived from an EMBL/GenBank/DDBJ whole genome shotgun (WGS) entry which is preliminary data.</text>
</comment>
<dbReference type="AlphaFoldDB" id="A0AAV8X455"/>
<reference evidence="1" key="1">
    <citation type="journal article" date="2023" name="Insect Mol. Biol.">
        <title>Genome sequencing provides insights into the evolution of gene families encoding plant cell wall-degrading enzymes in longhorned beetles.</title>
        <authorList>
            <person name="Shin N.R."/>
            <person name="Okamura Y."/>
            <person name="Kirsch R."/>
            <person name="Pauchet Y."/>
        </authorList>
    </citation>
    <scope>NUCLEOTIDE SEQUENCE</scope>
    <source>
        <strain evidence="1">RBIC_L_NR</strain>
    </source>
</reference>
<dbReference type="EMBL" id="JANEYF010003871">
    <property type="protein sequence ID" value="KAJ8933368.1"/>
    <property type="molecule type" value="Genomic_DNA"/>
</dbReference>
<organism evidence="1 2">
    <name type="scientific">Rhamnusium bicolor</name>
    <dbReference type="NCBI Taxonomy" id="1586634"/>
    <lineage>
        <taxon>Eukaryota</taxon>
        <taxon>Metazoa</taxon>
        <taxon>Ecdysozoa</taxon>
        <taxon>Arthropoda</taxon>
        <taxon>Hexapoda</taxon>
        <taxon>Insecta</taxon>
        <taxon>Pterygota</taxon>
        <taxon>Neoptera</taxon>
        <taxon>Endopterygota</taxon>
        <taxon>Coleoptera</taxon>
        <taxon>Polyphaga</taxon>
        <taxon>Cucujiformia</taxon>
        <taxon>Chrysomeloidea</taxon>
        <taxon>Cerambycidae</taxon>
        <taxon>Lepturinae</taxon>
        <taxon>Rhagiini</taxon>
        <taxon>Rhamnusium</taxon>
    </lineage>
</organism>
<evidence type="ECO:0008006" key="3">
    <source>
        <dbReference type="Google" id="ProtNLM"/>
    </source>
</evidence>
<dbReference type="Gene3D" id="4.10.60.10">
    <property type="entry name" value="Zinc finger, CCHC-type"/>
    <property type="match status" value="1"/>
</dbReference>
<name>A0AAV8X455_9CUCU</name>
<sequence length="294" mass="34950">MDFNATLISELGPFIYGKTSWLEYQNKMETFFDEHDVWGNERKRDVCVSMIGVKCLKILKILIRPQNVQDVDYETVLSKLESHFYPKLTHVHYSFKFNNRKQRKREDFFEYIIALRKLMINCIYDDPEVQLKRQIIIGVRHDDLREKFHEKNNLSLTRLFEIGLAYDDSKALKGAPHPRNHKARINRDKTCFRCKESILRKHKNENCPFEWADCEHCNIKGHLSTACKYKDLLCNYCSQKGHISKICVRKAEDSKGPRPITVSVTTNIIEDEDKNKEVEKNNNRFKFKAQYHRR</sequence>
<evidence type="ECO:0000313" key="2">
    <source>
        <dbReference type="Proteomes" id="UP001162156"/>
    </source>
</evidence>
<dbReference type="Proteomes" id="UP001162156">
    <property type="component" value="Unassembled WGS sequence"/>
</dbReference>
<evidence type="ECO:0000313" key="1">
    <source>
        <dbReference type="EMBL" id="KAJ8933368.1"/>
    </source>
</evidence>
<gene>
    <name evidence="1" type="ORF">NQ314_014083</name>
</gene>
<proteinExistence type="predicted"/>